<keyword evidence="2" id="KW-1185">Reference proteome</keyword>
<sequence>MADAIHVPHTPAPPVARDLMHVSFGIDLRDTKIPIEVWRYYLLTNSPEVLDTTFSWTGQGYGSTIPNDLGAESHSSSRTLAEKVRDLVEQYVKAMEKVLKQLNMPQIQASLFDKNGDIEKLKKLWEILPAAHKIGKPKPLFKELKDDEREFIDRNLLAVKLTEL</sequence>
<dbReference type="GO" id="GO:0005829">
    <property type="term" value="C:cytosol"/>
    <property type="evidence" value="ECO:0007669"/>
    <property type="project" value="TreeGrafter"/>
</dbReference>
<dbReference type="PANTHER" id="PTHR45765:SF1">
    <property type="entry name" value="METHIONINE--TRNA LIGASE, CYTOPLASMIC"/>
    <property type="match status" value="1"/>
</dbReference>
<reference evidence="1" key="1">
    <citation type="submission" date="2022-04" db="EMBL/GenBank/DDBJ databases">
        <title>Carnegiea gigantea Genome sequencing and assembly v2.</title>
        <authorList>
            <person name="Copetti D."/>
            <person name="Sanderson M.J."/>
            <person name="Burquez A."/>
            <person name="Wojciechowski M.F."/>
        </authorList>
    </citation>
    <scope>NUCLEOTIDE SEQUENCE</scope>
    <source>
        <strain evidence="1">SGP5-SGP5p</strain>
        <tissue evidence="1">Aerial part</tissue>
    </source>
</reference>
<dbReference type="EMBL" id="JAKOGI010000626">
    <property type="protein sequence ID" value="KAJ8432203.1"/>
    <property type="molecule type" value="Genomic_DNA"/>
</dbReference>
<evidence type="ECO:0000313" key="1">
    <source>
        <dbReference type="EMBL" id="KAJ8432203.1"/>
    </source>
</evidence>
<dbReference type="Proteomes" id="UP001153076">
    <property type="component" value="Unassembled WGS sequence"/>
</dbReference>
<comment type="caution">
    <text evidence="1">The sequence shown here is derived from an EMBL/GenBank/DDBJ whole genome shotgun (WGS) entry which is preliminary data.</text>
</comment>
<evidence type="ECO:0000313" key="2">
    <source>
        <dbReference type="Proteomes" id="UP001153076"/>
    </source>
</evidence>
<gene>
    <name evidence="1" type="ORF">Cgig2_027725</name>
</gene>
<dbReference type="AlphaFoldDB" id="A0A9Q1JW77"/>
<organism evidence="1 2">
    <name type="scientific">Carnegiea gigantea</name>
    <dbReference type="NCBI Taxonomy" id="171969"/>
    <lineage>
        <taxon>Eukaryota</taxon>
        <taxon>Viridiplantae</taxon>
        <taxon>Streptophyta</taxon>
        <taxon>Embryophyta</taxon>
        <taxon>Tracheophyta</taxon>
        <taxon>Spermatophyta</taxon>
        <taxon>Magnoliopsida</taxon>
        <taxon>eudicotyledons</taxon>
        <taxon>Gunneridae</taxon>
        <taxon>Pentapetalae</taxon>
        <taxon>Caryophyllales</taxon>
        <taxon>Cactineae</taxon>
        <taxon>Cactaceae</taxon>
        <taxon>Cactoideae</taxon>
        <taxon>Echinocereeae</taxon>
        <taxon>Carnegiea</taxon>
    </lineage>
</organism>
<dbReference type="GO" id="GO:0004825">
    <property type="term" value="F:methionine-tRNA ligase activity"/>
    <property type="evidence" value="ECO:0007669"/>
    <property type="project" value="InterPro"/>
</dbReference>
<dbReference type="OrthoDB" id="5844513at2759"/>
<dbReference type="InterPro" id="IPR023458">
    <property type="entry name" value="Met-tRNA_ligase_1"/>
</dbReference>
<protein>
    <submittedName>
        <fullName evidence="1">Uncharacterized protein</fullName>
    </submittedName>
</protein>
<accession>A0A9Q1JW77</accession>
<proteinExistence type="predicted"/>
<dbReference type="PANTHER" id="PTHR45765">
    <property type="entry name" value="METHIONINE--TRNA LIGASE"/>
    <property type="match status" value="1"/>
</dbReference>
<dbReference type="GO" id="GO:0017101">
    <property type="term" value="C:aminoacyl-tRNA synthetase multienzyme complex"/>
    <property type="evidence" value="ECO:0007669"/>
    <property type="project" value="TreeGrafter"/>
</dbReference>
<dbReference type="GO" id="GO:0006431">
    <property type="term" value="P:methionyl-tRNA aminoacylation"/>
    <property type="evidence" value="ECO:0007669"/>
    <property type="project" value="TreeGrafter"/>
</dbReference>
<name>A0A9Q1JW77_9CARY</name>